<sequence>MPALWRHDNAAWPGADGFDESHAVEYGLAVGAPTKSGAVTVFRTMGNASAMQYRDGHVPLVLTEAPVCVVYDSAQALCANVTRPAGYIGR</sequence>
<proteinExistence type="predicted"/>
<gene>
    <name evidence="1" type="ORF">AWB79_03832</name>
</gene>
<evidence type="ECO:0000313" key="1">
    <source>
        <dbReference type="EMBL" id="SAK70650.1"/>
    </source>
</evidence>
<dbReference type="Proteomes" id="UP000054851">
    <property type="component" value="Unassembled WGS sequence"/>
</dbReference>
<evidence type="ECO:0000313" key="2">
    <source>
        <dbReference type="Proteomes" id="UP000054851"/>
    </source>
</evidence>
<keyword evidence="2" id="KW-1185">Reference proteome</keyword>
<comment type="caution">
    <text evidence="1">The sequence shown here is derived from an EMBL/GenBank/DDBJ whole genome shotgun (WGS) entry which is preliminary data.</text>
</comment>
<protein>
    <submittedName>
        <fullName evidence="1">Uncharacterized protein</fullName>
    </submittedName>
</protein>
<dbReference type="STRING" id="1777140.AWB79_03832"/>
<reference evidence="1" key="1">
    <citation type="submission" date="2016-01" db="EMBL/GenBank/DDBJ databases">
        <authorList>
            <person name="Peeters C."/>
        </authorList>
    </citation>
    <scope>NUCLEOTIDE SEQUENCE</scope>
    <source>
        <strain evidence="1">LMG 29322</strain>
    </source>
</reference>
<dbReference type="AlphaFoldDB" id="A0A158BL07"/>
<accession>A0A158BL07</accession>
<dbReference type="RefSeq" id="WP_061168996.1">
    <property type="nucleotide sequence ID" value="NZ_FCOA02000012.1"/>
</dbReference>
<name>A0A158BL07_9BURK</name>
<organism evidence="1 2">
    <name type="scientific">Caballeronia hypogeia</name>
    <dbReference type="NCBI Taxonomy" id="1777140"/>
    <lineage>
        <taxon>Bacteria</taxon>
        <taxon>Pseudomonadati</taxon>
        <taxon>Pseudomonadota</taxon>
        <taxon>Betaproteobacteria</taxon>
        <taxon>Burkholderiales</taxon>
        <taxon>Burkholderiaceae</taxon>
        <taxon>Caballeronia</taxon>
    </lineage>
</organism>
<dbReference type="EMBL" id="FCOA02000012">
    <property type="protein sequence ID" value="SAK70650.1"/>
    <property type="molecule type" value="Genomic_DNA"/>
</dbReference>